<evidence type="ECO:0008006" key="4">
    <source>
        <dbReference type="Google" id="ProtNLM"/>
    </source>
</evidence>
<dbReference type="RefSeq" id="WP_133557973.1">
    <property type="nucleotide sequence ID" value="NZ_SNWM01000004.1"/>
</dbReference>
<sequence length="111" mass="12943">MKKLLLVAAIGFTALLSSQAKAQVSLNVNIGTPQPQWYATDYYYAPQPQYRVVNYAPQRVVRRTVVYREAPRRVYRTRTYISRPRHYNRVERVRVINRGPAHGHGHGRGRH</sequence>
<feature type="signal peptide" evidence="1">
    <location>
        <begin position="1"/>
        <end position="22"/>
    </location>
</feature>
<dbReference type="AlphaFoldDB" id="A0A4R6IGZ3"/>
<dbReference type="EMBL" id="SNWM01000004">
    <property type="protein sequence ID" value="TDO21007.1"/>
    <property type="molecule type" value="Genomic_DNA"/>
</dbReference>
<reference evidence="2 3" key="1">
    <citation type="submission" date="2019-03" db="EMBL/GenBank/DDBJ databases">
        <title>Genomic Encyclopedia of Archaeal and Bacterial Type Strains, Phase II (KMG-II): from individual species to whole genera.</title>
        <authorList>
            <person name="Goeker M."/>
        </authorList>
    </citation>
    <scope>NUCLEOTIDE SEQUENCE [LARGE SCALE GENOMIC DNA]</scope>
    <source>
        <strain evidence="2 3">DSM 19034</strain>
    </source>
</reference>
<proteinExistence type="predicted"/>
<dbReference type="OrthoDB" id="773264at2"/>
<protein>
    <recommendedName>
        <fullName evidence="4">YXWGXW repeat-containing protein</fullName>
    </recommendedName>
</protein>
<evidence type="ECO:0000256" key="1">
    <source>
        <dbReference type="SAM" id="SignalP"/>
    </source>
</evidence>
<organism evidence="2 3">
    <name type="scientific">Pedobacter duraquae</name>
    <dbReference type="NCBI Taxonomy" id="425511"/>
    <lineage>
        <taxon>Bacteria</taxon>
        <taxon>Pseudomonadati</taxon>
        <taxon>Bacteroidota</taxon>
        <taxon>Sphingobacteriia</taxon>
        <taxon>Sphingobacteriales</taxon>
        <taxon>Sphingobacteriaceae</taxon>
        <taxon>Pedobacter</taxon>
    </lineage>
</organism>
<dbReference type="Proteomes" id="UP000295499">
    <property type="component" value="Unassembled WGS sequence"/>
</dbReference>
<comment type="caution">
    <text evidence="2">The sequence shown here is derived from an EMBL/GenBank/DDBJ whole genome shotgun (WGS) entry which is preliminary data.</text>
</comment>
<accession>A0A4R6IGZ3</accession>
<evidence type="ECO:0000313" key="3">
    <source>
        <dbReference type="Proteomes" id="UP000295499"/>
    </source>
</evidence>
<keyword evidence="3" id="KW-1185">Reference proteome</keyword>
<name>A0A4R6IGZ3_9SPHI</name>
<keyword evidence="1" id="KW-0732">Signal</keyword>
<feature type="chain" id="PRO_5020774016" description="YXWGXW repeat-containing protein" evidence="1">
    <location>
        <begin position="23"/>
        <end position="111"/>
    </location>
</feature>
<gene>
    <name evidence="2" type="ORF">CLV32_3645</name>
</gene>
<evidence type="ECO:0000313" key="2">
    <source>
        <dbReference type="EMBL" id="TDO21007.1"/>
    </source>
</evidence>